<proteinExistence type="predicted"/>
<dbReference type="EMBL" id="JNOC01000107">
    <property type="protein sequence ID" value="KPH54724.1"/>
    <property type="molecule type" value="Genomic_DNA"/>
</dbReference>
<evidence type="ECO:0000313" key="3">
    <source>
        <dbReference type="EMBL" id="KPH54724.1"/>
    </source>
</evidence>
<dbReference type="Proteomes" id="UP000037997">
    <property type="component" value="Unassembled WGS sequence"/>
</dbReference>
<organism evidence="3 4">
    <name type="scientific">Helicobacter pullorum</name>
    <dbReference type="NCBI Taxonomy" id="35818"/>
    <lineage>
        <taxon>Bacteria</taxon>
        <taxon>Pseudomonadati</taxon>
        <taxon>Campylobacterota</taxon>
        <taxon>Epsilonproteobacteria</taxon>
        <taxon>Campylobacterales</taxon>
        <taxon>Helicobacteraceae</taxon>
        <taxon>Helicobacter</taxon>
    </lineage>
</organism>
<gene>
    <name evidence="3" type="ORF">HPU229334_00515</name>
</gene>
<feature type="coiled-coil region" evidence="1">
    <location>
        <begin position="100"/>
        <end position="127"/>
    </location>
</feature>
<keyword evidence="1" id="KW-0175">Coiled coil</keyword>
<dbReference type="AlphaFoldDB" id="A0A0N1EBI3"/>
<protein>
    <submittedName>
        <fullName evidence="3">Uncharacterized protein</fullName>
    </submittedName>
</protein>
<evidence type="ECO:0000256" key="1">
    <source>
        <dbReference type="SAM" id="Coils"/>
    </source>
</evidence>
<accession>A0A0N1EBI3</accession>
<name>A0A0N1EBI3_9HELI</name>
<dbReference type="PATRIC" id="fig|35818.11.peg.100"/>
<evidence type="ECO:0000313" key="4">
    <source>
        <dbReference type="Proteomes" id="UP000037997"/>
    </source>
</evidence>
<feature type="region of interest" description="Disordered" evidence="2">
    <location>
        <begin position="1"/>
        <end position="25"/>
    </location>
</feature>
<evidence type="ECO:0000256" key="2">
    <source>
        <dbReference type="SAM" id="MobiDB-lite"/>
    </source>
</evidence>
<sequence length="241" mass="27340">MENLETLNQAINAPQTQGEEQNIQGQGSLEQNIQEPQAQLNPQIESIPNDVQQQGLNEVQMEQILNIIQQSQIQNIQQNAKVQEPQQKGEYGELAEALGISEYKKQVDELKQELEKLNSERNIINVKNSIAEMEGRLEGFKGEEIFNYLNELNKTNPAMAQGLDNPQGWEMIYNQLRMQQLTQTQQMQNQSIVNQPQATQVQNNPDLILASTQNQNFVPNDLMNKIKSGNATYSEMGKIFG</sequence>
<comment type="caution">
    <text evidence="3">The sequence shown here is derived from an EMBL/GenBank/DDBJ whole genome shotgun (WGS) entry which is preliminary data.</text>
</comment>
<dbReference type="RefSeq" id="WP_054198730.1">
    <property type="nucleotide sequence ID" value="NZ_JNOC01000107.1"/>
</dbReference>
<reference evidence="3 4" key="1">
    <citation type="submission" date="2014-06" db="EMBL/GenBank/DDBJ databases">
        <title>Helicobacter pullorum isolates in fresh chicken meat - phenotypic and genotypic features.</title>
        <authorList>
            <person name="Borges V."/>
            <person name="Santos A."/>
            <person name="Correia C.B."/>
            <person name="Saraiva M."/>
            <person name="Menard A."/>
            <person name="Vieira L."/>
            <person name="Sampaio D.A."/>
            <person name="Gomes J.P."/>
            <person name="Oleastro M."/>
        </authorList>
    </citation>
    <scope>NUCLEOTIDE SEQUENCE [LARGE SCALE GENOMIC DNA]</scope>
    <source>
        <strain evidence="3 4">229334/12</strain>
    </source>
</reference>